<evidence type="ECO:0000256" key="1">
    <source>
        <dbReference type="ARBA" id="ARBA00022722"/>
    </source>
</evidence>
<evidence type="ECO:0000313" key="6">
    <source>
        <dbReference type="EMBL" id="MFC6335002.1"/>
    </source>
</evidence>
<dbReference type="SUPFAM" id="SSF69065">
    <property type="entry name" value="RNase III domain-like"/>
    <property type="match status" value="1"/>
</dbReference>
<evidence type="ECO:0000256" key="4">
    <source>
        <dbReference type="HAMAP-Rule" id="MF_01468"/>
    </source>
</evidence>
<dbReference type="Gene3D" id="1.10.1520.10">
    <property type="entry name" value="Ribonuclease III domain"/>
    <property type="match status" value="1"/>
</dbReference>
<keyword evidence="7" id="KW-1185">Reference proteome</keyword>
<keyword evidence="4" id="KW-0963">Cytoplasm</keyword>
<dbReference type="PANTHER" id="PTHR34276">
    <property type="entry name" value="MINI-RIBONUCLEASE 3"/>
    <property type="match status" value="1"/>
</dbReference>
<comment type="subcellular location">
    <subcellularLocation>
        <location evidence="4">Cytoplasm</location>
    </subcellularLocation>
</comment>
<keyword evidence="4" id="KW-0690">Ribosome biogenesis</keyword>
<gene>
    <name evidence="4" type="primary">mrnC</name>
    <name evidence="6" type="ORF">ACFP56_20420</name>
</gene>
<reference evidence="7" key="1">
    <citation type="journal article" date="2019" name="Int. J. Syst. Evol. Microbiol.">
        <title>The Global Catalogue of Microorganisms (GCM) 10K type strain sequencing project: providing services to taxonomists for standard genome sequencing and annotation.</title>
        <authorList>
            <consortium name="The Broad Institute Genomics Platform"/>
            <consortium name="The Broad Institute Genome Sequencing Center for Infectious Disease"/>
            <person name="Wu L."/>
            <person name="Ma J."/>
        </authorList>
    </citation>
    <scope>NUCLEOTIDE SEQUENCE [LARGE SCALE GENOMIC DNA]</scope>
    <source>
        <strain evidence="7">PCU 280</strain>
    </source>
</reference>
<evidence type="ECO:0000313" key="7">
    <source>
        <dbReference type="Proteomes" id="UP001596233"/>
    </source>
</evidence>
<dbReference type="Pfam" id="PF00636">
    <property type="entry name" value="Ribonuclease_3"/>
    <property type="match status" value="1"/>
</dbReference>
<sequence>MNNKLAIHKPSKQASLINPIALAYIGDAVYELLVRQYLLSQPNHKSHHMHKAAISYVSAKAQRSMLERLLPHLTEEEQDIVKRGRNTKSGAPPKNADMIDYRHATALECLIGYLYVDERIERITELFRVGLGEDTNEE</sequence>
<dbReference type="PIRSF" id="PIRSF005520">
    <property type="entry name" value="UCP005520"/>
    <property type="match status" value="1"/>
</dbReference>
<dbReference type="EC" id="3.1.26.-" evidence="4"/>
<keyword evidence="3 4" id="KW-0378">Hydrolase</keyword>
<keyword evidence="4" id="KW-0699">rRNA-binding</keyword>
<dbReference type="HAMAP" id="MF_01468">
    <property type="entry name" value="RNase_Mini_III"/>
    <property type="match status" value="1"/>
</dbReference>
<dbReference type="RefSeq" id="WP_379238120.1">
    <property type="nucleotide sequence ID" value="NZ_JBHSTE010000009.1"/>
</dbReference>
<keyword evidence="4" id="KW-0694">RNA-binding</keyword>
<organism evidence="6 7">
    <name type="scientific">Paenibacillus septentrionalis</name>
    <dbReference type="NCBI Taxonomy" id="429342"/>
    <lineage>
        <taxon>Bacteria</taxon>
        <taxon>Bacillati</taxon>
        <taxon>Bacillota</taxon>
        <taxon>Bacilli</taxon>
        <taxon>Bacillales</taxon>
        <taxon>Paenibacillaceae</taxon>
        <taxon>Paenibacillus</taxon>
    </lineage>
</organism>
<protein>
    <recommendedName>
        <fullName evidence="4">Mini-ribonuclease 3</fullName>
        <shortName evidence="4">Mini-3</shortName>
        <shortName evidence="4">Mini-RNase 3</shortName>
        <ecNumber evidence="4">3.1.26.-</ecNumber>
    </recommendedName>
    <alternativeName>
        <fullName evidence="4">Mini-RNase III</fullName>
        <shortName evidence="4">Mini-III</shortName>
    </alternativeName>
</protein>
<evidence type="ECO:0000259" key="5">
    <source>
        <dbReference type="SMART" id="SM00535"/>
    </source>
</evidence>
<dbReference type="InterPro" id="IPR000999">
    <property type="entry name" value="RNase_III_dom"/>
</dbReference>
<name>A0ABW1V894_9BACL</name>
<comment type="cofactor">
    <cofactor evidence="4">
        <name>Mg(2+)</name>
        <dbReference type="ChEBI" id="CHEBI:18420"/>
    </cofactor>
</comment>
<comment type="subunit">
    <text evidence="4">Homodimer.</text>
</comment>
<dbReference type="Proteomes" id="UP001596233">
    <property type="component" value="Unassembled WGS sequence"/>
</dbReference>
<dbReference type="InterPro" id="IPR036389">
    <property type="entry name" value="RNase_III_sf"/>
</dbReference>
<keyword evidence="4" id="KW-0460">Magnesium</keyword>
<feature type="active site" evidence="4">
    <location>
        <position position="27"/>
    </location>
</feature>
<dbReference type="InterPro" id="IPR008226">
    <property type="entry name" value="Mini3_fam"/>
</dbReference>
<comment type="caution">
    <text evidence="6">The sequence shown here is derived from an EMBL/GenBank/DDBJ whole genome shotgun (WGS) entry which is preliminary data.</text>
</comment>
<feature type="domain" description="RNase III" evidence="5">
    <location>
        <begin position="1"/>
        <end position="137"/>
    </location>
</feature>
<keyword evidence="2 4" id="KW-0255">Endonuclease</keyword>
<dbReference type="SMART" id="SM00535">
    <property type="entry name" value="RIBOc"/>
    <property type="match status" value="1"/>
</dbReference>
<keyword evidence="4" id="KW-0698">rRNA processing</keyword>
<comment type="function">
    <text evidence="4">Involved in correct processing of both the 5' and 3' ends of 23S rRNA precursor. Processes 30S rRNA precursor transcript even in absence of ribonuclease 3 (Rnc); Rnc processes 30S rRNA into smaller rRNA precursors.</text>
</comment>
<proteinExistence type="inferred from homology"/>
<keyword evidence="1 4" id="KW-0540">Nuclease</keyword>
<comment type="similarity">
    <text evidence="4">Belongs to the MrnC RNase family.</text>
</comment>
<accession>A0ABW1V894</accession>
<evidence type="ECO:0000256" key="2">
    <source>
        <dbReference type="ARBA" id="ARBA00022759"/>
    </source>
</evidence>
<dbReference type="PANTHER" id="PTHR34276:SF1">
    <property type="entry name" value="MINI-RIBONUCLEASE 3"/>
    <property type="match status" value="1"/>
</dbReference>
<dbReference type="EMBL" id="JBHSTE010000009">
    <property type="protein sequence ID" value="MFC6335002.1"/>
    <property type="molecule type" value="Genomic_DNA"/>
</dbReference>
<evidence type="ECO:0000256" key="3">
    <source>
        <dbReference type="ARBA" id="ARBA00022801"/>
    </source>
</evidence>